<reference evidence="2" key="1">
    <citation type="submission" date="2019-11" db="EMBL/GenBank/DDBJ databases">
        <authorList>
            <person name="Liu Y."/>
            <person name="Hou J."/>
            <person name="Li T.-Q."/>
            <person name="Guan C.-H."/>
            <person name="Wu X."/>
            <person name="Wu H.-Z."/>
            <person name="Ling F."/>
            <person name="Zhang R."/>
            <person name="Shi X.-G."/>
            <person name="Ren J.-P."/>
            <person name="Chen E.-F."/>
            <person name="Sun J.-M."/>
        </authorList>
    </citation>
    <scope>NUCLEOTIDE SEQUENCE</scope>
    <source>
        <strain evidence="2">Adult_tree_wgs_1</strain>
        <tissue evidence="2">Leaves</tissue>
    </source>
</reference>
<dbReference type="Proteomes" id="UP000626092">
    <property type="component" value="Unassembled WGS sequence"/>
</dbReference>
<keyword evidence="1" id="KW-1133">Transmembrane helix</keyword>
<organism evidence="2 3">
    <name type="scientific">Rhododendron simsii</name>
    <name type="common">Sims's rhododendron</name>
    <dbReference type="NCBI Taxonomy" id="118357"/>
    <lineage>
        <taxon>Eukaryota</taxon>
        <taxon>Viridiplantae</taxon>
        <taxon>Streptophyta</taxon>
        <taxon>Embryophyta</taxon>
        <taxon>Tracheophyta</taxon>
        <taxon>Spermatophyta</taxon>
        <taxon>Magnoliopsida</taxon>
        <taxon>eudicotyledons</taxon>
        <taxon>Gunneridae</taxon>
        <taxon>Pentapetalae</taxon>
        <taxon>asterids</taxon>
        <taxon>Ericales</taxon>
        <taxon>Ericaceae</taxon>
        <taxon>Ericoideae</taxon>
        <taxon>Rhodoreae</taxon>
        <taxon>Rhododendron</taxon>
    </lineage>
</organism>
<keyword evidence="1" id="KW-0472">Membrane</keyword>
<comment type="caution">
    <text evidence="2">The sequence shown here is derived from an EMBL/GenBank/DDBJ whole genome shotgun (WGS) entry which is preliminary data.</text>
</comment>
<feature type="transmembrane region" description="Helical" evidence="1">
    <location>
        <begin position="45"/>
        <end position="67"/>
    </location>
</feature>
<name>A0A834GB39_RHOSS</name>
<proteinExistence type="predicted"/>
<evidence type="ECO:0000313" key="3">
    <source>
        <dbReference type="Proteomes" id="UP000626092"/>
    </source>
</evidence>
<sequence length="121" mass="13171">METLLPPPPPYMPDQQQIEEAQLPYPVAASANSTPRYTSGSIRPFFAVISFLAILAILSCVFGSILVGRDNTPSESINHGGCFGWLKGRRWRRRIGGNCVGVGAKVTVGEKAEPDYKVRPP</sequence>
<dbReference type="PANTHER" id="PTHR33429:SF23">
    <property type="entry name" value="OS02G0709350 PROTEIN"/>
    <property type="match status" value="1"/>
</dbReference>
<gene>
    <name evidence="2" type="ORF">RHSIM_Rhsim11G0054500</name>
</gene>
<dbReference type="EMBL" id="WJXA01000011">
    <property type="protein sequence ID" value="KAF7127483.1"/>
    <property type="molecule type" value="Genomic_DNA"/>
</dbReference>
<dbReference type="OrthoDB" id="1738567at2759"/>
<accession>A0A834GB39</accession>
<evidence type="ECO:0000313" key="2">
    <source>
        <dbReference type="EMBL" id="KAF7127483.1"/>
    </source>
</evidence>
<protein>
    <recommendedName>
        <fullName evidence="4">Transmembrane protein</fullName>
    </recommendedName>
</protein>
<evidence type="ECO:0008006" key="4">
    <source>
        <dbReference type="Google" id="ProtNLM"/>
    </source>
</evidence>
<keyword evidence="3" id="KW-1185">Reference proteome</keyword>
<dbReference type="AlphaFoldDB" id="A0A834GB39"/>
<keyword evidence="1" id="KW-0812">Transmembrane</keyword>
<dbReference type="PANTHER" id="PTHR33429">
    <property type="entry name" value="OS02G0708000 PROTEIN-RELATED"/>
    <property type="match status" value="1"/>
</dbReference>
<evidence type="ECO:0000256" key="1">
    <source>
        <dbReference type="SAM" id="Phobius"/>
    </source>
</evidence>